<comment type="caution">
    <text evidence="1">The sequence shown here is derived from an EMBL/GenBank/DDBJ whole genome shotgun (WGS) entry which is preliminary data.</text>
</comment>
<name>A0A318DYU2_9FIRM</name>
<dbReference type="EMBL" id="QICM01000026">
    <property type="protein sequence ID" value="PXV63088.1"/>
    <property type="molecule type" value="Genomic_DNA"/>
</dbReference>
<sequence>MSLKLADLIELEHTFAEDLSYLYDKILYNKENGIFIIRLMENEEELKKEWQELESFVNAYLQNDEKFIAETFSNQDIIWDIYIVILVDFEIANKLKMEIESDRFFCKKIILDYKSELNYTEHLAELSLFQDFFATGDVDSSINEDNFKINLTKNLNNEKIEELISNPGFIDLEEKEMREAVSDWLTEVDNDV</sequence>
<accession>A0A318DYU2</accession>
<evidence type="ECO:0000313" key="2">
    <source>
        <dbReference type="Proteomes" id="UP000247389"/>
    </source>
</evidence>
<gene>
    <name evidence="1" type="ORF">C8C78_12625</name>
</gene>
<dbReference type="Proteomes" id="UP000247389">
    <property type="component" value="Unassembled WGS sequence"/>
</dbReference>
<reference evidence="1 2" key="1">
    <citation type="submission" date="2018-04" db="EMBL/GenBank/DDBJ databases">
        <title>Subsurface microbial communities from deep shales in Ohio and West Virginia, USA.</title>
        <authorList>
            <person name="Wrighton K."/>
        </authorList>
    </citation>
    <scope>NUCLEOTIDE SEQUENCE [LARGE SCALE GENOMIC DNA]</scope>
    <source>
        <strain evidence="1 2">MSL28</strain>
    </source>
</reference>
<dbReference type="AlphaFoldDB" id="A0A318DYU2"/>
<organism evidence="1 2">
    <name type="scientific">Halanaerobium congolense</name>
    <dbReference type="NCBI Taxonomy" id="54121"/>
    <lineage>
        <taxon>Bacteria</taxon>
        <taxon>Bacillati</taxon>
        <taxon>Bacillota</taxon>
        <taxon>Clostridia</taxon>
        <taxon>Halanaerobiales</taxon>
        <taxon>Halanaerobiaceae</taxon>
        <taxon>Halanaerobium</taxon>
    </lineage>
</organism>
<evidence type="ECO:0000313" key="1">
    <source>
        <dbReference type="EMBL" id="PXV63088.1"/>
    </source>
</evidence>
<dbReference type="RefSeq" id="WP_110301099.1">
    <property type="nucleotide sequence ID" value="NZ_QICM01000026.1"/>
</dbReference>
<dbReference type="Pfam" id="PF20289">
    <property type="entry name" value="MComp1"/>
    <property type="match status" value="1"/>
</dbReference>
<proteinExistence type="predicted"/>
<protein>
    <submittedName>
        <fullName evidence="1">Uncharacterized protein</fullName>
    </submittedName>
</protein>
<dbReference type="InterPro" id="IPR046905">
    <property type="entry name" value="ABC-3C_MC1"/>
</dbReference>